<dbReference type="InterPro" id="IPR011990">
    <property type="entry name" value="TPR-like_helical_dom_sf"/>
</dbReference>
<dbReference type="Pfam" id="PF13424">
    <property type="entry name" value="TPR_12"/>
    <property type="match status" value="1"/>
</dbReference>
<accession>A0A1H7NRT6</accession>
<dbReference type="Pfam" id="PF13374">
    <property type="entry name" value="TPR_10"/>
    <property type="match status" value="1"/>
</dbReference>
<dbReference type="InterPro" id="IPR027417">
    <property type="entry name" value="P-loop_NTPase"/>
</dbReference>
<dbReference type="InterPro" id="IPR053137">
    <property type="entry name" value="NLR-like"/>
</dbReference>
<dbReference type="STRING" id="235985.SAMN05414137_10729"/>
<evidence type="ECO:0000259" key="2">
    <source>
        <dbReference type="Pfam" id="PF00931"/>
    </source>
</evidence>
<dbReference type="OrthoDB" id="3885120at2"/>
<dbReference type="SUPFAM" id="SSF52540">
    <property type="entry name" value="P-loop containing nucleoside triphosphate hydrolases"/>
    <property type="match status" value="1"/>
</dbReference>
<dbReference type="AlphaFoldDB" id="A0A1H7NRT6"/>
<dbReference type="eggNOG" id="COG0457">
    <property type="taxonomic scope" value="Bacteria"/>
</dbReference>
<dbReference type="Proteomes" id="UP000183015">
    <property type="component" value="Unassembled WGS sequence"/>
</dbReference>
<feature type="compositionally biased region" description="Basic and acidic residues" evidence="1">
    <location>
        <begin position="922"/>
        <end position="935"/>
    </location>
</feature>
<feature type="region of interest" description="Disordered" evidence="1">
    <location>
        <begin position="64"/>
        <end position="83"/>
    </location>
</feature>
<proteinExistence type="predicted"/>
<dbReference type="GO" id="GO:0043531">
    <property type="term" value="F:ADP binding"/>
    <property type="evidence" value="ECO:0007669"/>
    <property type="project" value="InterPro"/>
</dbReference>
<dbReference type="PANTHER" id="PTHR46082">
    <property type="entry name" value="ATP/GTP-BINDING PROTEIN-RELATED"/>
    <property type="match status" value="1"/>
</dbReference>
<dbReference type="Pfam" id="PF00931">
    <property type="entry name" value="NB-ARC"/>
    <property type="match status" value="1"/>
</dbReference>
<sequence>MLEEALLTLAAAGGTAVVTAAGTDAWTGMRAAVAKLLGRGDRERERIELERLDRTATVALEAAATAEQPGSGRRSGAEHALASEESLWRGSFERLLEEAAGTEERERLAAELRVLLARHAQPEQVGGGAMRNVFNGPAAVQIGDHNRQDVQFSPTAPQPGPAGGNAPMTDDDSAARLPPGEQTVHHTYNGPTALVFGDKNVQRIRFEMHPRPDLPWPVKLGVLPREAACYQPHGALLDRVDPAGGAARPLAVVLTGPAGVGKTQSAAQHARRAWALREVDLLLWVNASSRATIVEAYAAAAARLLGVDQGDLDLAARAFLDWLYPRPAEGGTEPRRWLVILDDVVQPSDLRDLWPPPSEHGRVLVTTRSREAALTGADRKLVTVGLYTPQEAVAYLTQYLGDHGRHESTEALEALAQDLGLLPLALSQAATYLLDSGQDAETYRRRLADRAGTLEEVLPEQGSLPDDQATTLAAAWSLSIDRADRRKPRGLALPMMELAAMLDPNGIPLAVLTGGPARAHLVAHKTANGEGPSEVATEGDAANAVRSLHLMNLLDHTVNSETYSVRIHQLIQRAVRDRRSPQQLEAVARAAGDALVAAWPAEELDTELAQVLRANTAALIRSGGAALLAPHVHPVLLRVGDSLSAAGRVGAAIRHYTRLLDHVGRTLGPDCPSVLAVRRALATQRCLGGEPVRAAEELQEVLADQTRVLGADSEETLATRHNLIWAQWTTGEVQAAERDLRKLLADRLRVQGPDHPDTLETRHNLYHAWHELGDSHRAVEAYQRLVADRLRINGPDHPDTLSARHQMGGIKGIMGDTAGARTELSAVLADRVRVQGADHPATLAARHALARLHGEAGHPEEAVAALLALYEDRARILGAYHPETMGTRRLLAHWQAVAGHRDEAIATLEAVLSDQEGVLDPGHPDLVETRRELSKQRTPRPELAAGPGPDMTVPSD</sequence>
<evidence type="ECO:0000313" key="4">
    <source>
        <dbReference type="Proteomes" id="UP000183015"/>
    </source>
</evidence>
<gene>
    <name evidence="3" type="ORF">SAMN05414137_10729</name>
</gene>
<dbReference type="RefSeq" id="WP_052438517.1">
    <property type="nucleotide sequence ID" value="NZ_BBPN01000008.1"/>
</dbReference>
<dbReference type="SUPFAM" id="SSF48452">
    <property type="entry name" value="TPR-like"/>
    <property type="match status" value="2"/>
</dbReference>
<dbReference type="Gene3D" id="1.25.40.10">
    <property type="entry name" value="Tetratricopeptide repeat domain"/>
    <property type="match status" value="2"/>
</dbReference>
<dbReference type="EMBL" id="FOAZ01000007">
    <property type="protein sequence ID" value="SEL25748.1"/>
    <property type="molecule type" value="Genomic_DNA"/>
</dbReference>
<keyword evidence="4" id="KW-1185">Reference proteome</keyword>
<protein>
    <submittedName>
        <fullName evidence="3">Tetratricopeptide repeat-containing protein</fullName>
    </submittedName>
</protein>
<feature type="region of interest" description="Disordered" evidence="1">
    <location>
        <begin position="916"/>
        <end position="956"/>
    </location>
</feature>
<dbReference type="Gene3D" id="3.40.50.300">
    <property type="entry name" value="P-loop containing nucleotide triphosphate hydrolases"/>
    <property type="match status" value="1"/>
</dbReference>
<dbReference type="PANTHER" id="PTHR46082:SF6">
    <property type="entry name" value="AAA+ ATPASE DOMAIN-CONTAINING PROTEIN-RELATED"/>
    <property type="match status" value="1"/>
</dbReference>
<dbReference type="InterPro" id="IPR002182">
    <property type="entry name" value="NB-ARC"/>
</dbReference>
<evidence type="ECO:0000256" key="1">
    <source>
        <dbReference type="SAM" id="MobiDB-lite"/>
    </source>
</evidence>
<feature type="region of interest" description="Disordered" evidence="1">
    <location>
        <begin position="149"/>
        <end position="191"/>
    </location>
</feature>
<name>A0A1H7NRT6_STRJI</name>
<reference evidence="4" key="1">
    <citation type="submission" date="2016-10" db="EMBL/GenBank/DDBJ databases">
        <authorList>
            <person name="Varghese N."/>
        </authorList>
    </citation>
    <scope>NUCLEOTIDE SEQUENCE [LARGE SCALE GENOMIC DNA]</scope>
    <source>
        <strain evidence="4">DSM 45096 / BCRC 16803 / CGMCC 4.1857 / CIP 109030 / JCM 12277 / KCTC 19219 / NBRC 100920 / 33214</strain>
    </source>
</reference>
<feature type="domain" description="NB-ARC" evidence="2">
    <location>
        <begin position="251"/>
        <end position="397"/>
    </location>
</feature>
<evidence type="ECO:0000313" key="3">
    <source>
        <dbReference type="EMBL" id="SEL25748.1"/>
    </source>
</evidence>
<organism evidence="3 4">
    <name type="scientific">Streptacidiphilus jiangxiensis</name>
    <dbReference type="NCBI Taxonomy" id="235985"/>
    <lineage>
        <taxon>Bacteria</taxon>
        <taxon>Bacillati</taxon>
        <taxon>Actinomycetota</taxon>
        <taxon>Actinomycetes</taxon>
        <taxon>Kitasatosporales</taxon>
        <taxon>Streptomycetaceae</taxon>
        <taxon>Streptacidiphilus</taxon>
    </lineage>
</organism>